<evidence type="ECO:0000313" key="4">
    <source>
        <dbReference type="WBParaSite" id="Bm12957a.1"/>
    </source>
</evidence>
<dbReference type="KEGG" id="bmy:BM_BM12957"/>
<dbReference type="EMBL" id="CAAKNF010000194">
    <property type="protein sequence ID" value="VIO96802.1"/>
    <property type="molecule type" value="Genomic_DNA"/>
</dbReference>
<dbReference type="WBParaSite" id="Bm12957a.1">
    <property type="protein sequence ID" value="Bm12957a.1"/>
    <property type="gene ID" value="WBGene00233218"/>
</dbReference>
<dbReference type="GeneID" id="6104876"/>
<dbReference type="RefSeq" id="XP_042936588.1">
    <property type="nucleotide sequence ID" value="XM_043080654.1"/>
</dbReference>
<organism evidence="2">
    <name type="scientific">Brugia malayi</name>
    <name type="common">Filarial nematode worm</name>
    <dbReference type="NCBI Taxonomy" id="6279"/>
    <lineage>
        <taxon>Eukaryota</taxon>
        <taxon>Metazoa</taxon>
        <taxon>Ecdysozoa</taxon>
        <taxon>Nematoda</taxon>
        <taxon>Chromadorea</taxon>
        <taxon>Rhabditida</taxon>
        <taxon>Spirurina</taxon>
        <taxon>Spiruromorpha</taxon>
        <taxon>Filarioidea</taxon>
        <taxon>Onchocercidae</taxon>
        <taxon>Brugia</taxon>
    </lineage>
</organism>
<sequence length="187" mass="21411">MCCKRKLVKRRIKVPMCTVRQGFLKKTDSSKPQTATSSTKSAVSQTKNKQPVDKTVVIKVAKKIDIGTPKEMTMRDKISNTVTGLFKKKKDLEATQEDGFDSDRSRDIVETTNVKCLGNLDEIIKNRKLKINKEIEEMKSTHEMDDFKPLKPVTDPKLHVKIAEKKCILYETNDEPTLDDEIEERIL</sequence>
<feature type="compositionally biased region" description="Polar residues" evidence="1">
    <location>
        <begin position="30"/>
        <end position="49"/>
    </location>
</feature>
<evidence type="ECO:0000313" key="3">
    <source>
        <dbReference type="Proteomes" id="UP000006672"/>
    </source>
</evidence>
<keyword evidence="3" id="KW-1185">Reference proteome</keyword>
<reference evidence="4" key="3">
    <citation type="submission" date="2020-12" db="UniProtKB">
        <authorList>
            <consortium name="WormBaseParasite"/>
        </authorList>
    </citation>
    <scope>IDENTIFICATION</scope>
</reference>
<accession>A0A4E9FJW5</accession>
<gene>
    <name evidence="2 4" type="primary">Bm12957</name>
    <name evidence="2" type="ORF">BM_BM12957</name>
</gene>
<dbReference type="AlphaFoldDB" id="A0A4E9FJW5"/>
<name>A0A4E9FJW5_BRUMA</name>
<protein>
    <submittedName>
        <fullName evidence="4">Bm12957</fullName>
    </submittedName>
</protein>
<dbReference type="OrthoDB" id="5851615at2759"/>
<reference evidence="3" key="1">
    <citation type="journal article" date="2007" name="Science">
        <title>Draft genome of the filarial nematode parasite Brugia malayi.</title>
        <authorList>
            <person name="Ghedin E."/>
            <person name="Wang S."/>
            <person name="Spiro D."/>
            <person name="Caler E."/>
            <person name="Zhao Q."/>
            <person name="Crabtree J."/>
            <person name="Allen J.E."/>
            <person name="Delcher A.L."/>
            <person name="Guiliano D.B."/>
            <person name="Miranda-Saavedra D."/>
            <person name="Angiuoli S.V."/>
            <person name="Creasy T."/>
            <person name="Amedeo P."/>
            <person name="Haas B."/>
            <person name="El-Sayed N.M."/>
            <person name="Wortman J.R."/>
            <person name="Feldblyum T."/>
            <person name="Tallon L."/>
            <person name="Schatz M."/>
            <person name="Shumway M."/>
            <person name="Koo H."/>
            <person name="Salzberg S.L."/>
            <person name="Schobel S."/>
            <person name="Pertea M."/>
            <person name="Pop M."/>
            <person name="White O."/>
            <person name="Barton G.J."/>
            <person name="Carlow C.K."/>
            <person name="Crawford M.J."/>
            <person name="Daub J."/>
            <person name="Dimmic M.W."/>
            <person name="Estes C.F."/>
            <person name="Foster J.M."/>
            <person name="Ganatra M."/>
            <person name="Gregory W.F."/>
            <person name="Johnson N.M."/>
            <person name="Jin J."/>
            <person name="Komuniecki R."/>
            <person name="Korf I."/>
            <person name="Kumar S."/>
            <person name="Laney S."/>
            <person name="Li B.W."/>
            <person name="Li W."/>
            <person name="Lindblom T.H."/>
            <person name="Lustigman S."/>
            <person name="Ma D."/>
            <person name="Maina C.V."/>
            <person name="Martin D.M."/>
            <person name="McCarter J.P."/>
            <person name="McReynolds L."/>
            <person name="Mitreva M."/>
            <person name="Nutman T.B."/>
            <person name="Parkinson J."/>
            <person name="Peregrin-Alvarez J.M."/>
            <person name="Poole C."/>
            <person name="Ren Q."/>
            <person name="Saunders L."/>
            <person name="Sluder A.E."/>
            <person name="Smith K."/>
            <person name="Stanke M."/>
            <person name="Unnasch T.R."/>
            <person name="Ware J."/>
            <person name="Wei A.D."/>
            <person name="Weil G."/>
            <person name="Williams D.J."/>
            <person name="Zhang Y."/>
            <person name="Williams S.A."/>
            <person name="Fraser-Liggett C."/>
            <person name="Slatko B."/>
            <person name="Blaxter M.L."/>
            <person name="Scott A.L."/>
        </authorList>
    </citation>
    <scope>NUCLEOTIDE SEQUENCE</scope>
    <source>
        <strain evidence="3">FR3</strain>
    </source>
</reference>
<proteinExistence type="predicted"/>
<evidence type="ECO:0000313" key="2">
    <source>
        <dbReference type="EMBL" id="VIO96802.1"/>
    </source>
</evidence>
<dbReference type="Proteomes" id="UP000006672">
    <property type="component" value="Unassembled WGS sequence"/>
</dbReference>
<feature type="region of interest" description="Disordered" evidence="1">
    <location>
        <begin position="25"/>
        <end position="49"/>
    </location>
</feature>
<dbReference type="CTD" id="6104876"/>
<evidence type="ECO:0000256" key="1">
    <source>
        <dbReference type="SAM" id="MobiDB-lite"/>
    </source>
</evidence>
<accession>A0A7I4K527</accession>
<reference evidence="2" key="2">
    <citation type="submission" date="2019-04" db="EMBL/GenBank/DDBJ databases">
        <authorList>
            <person name="Howe K."/>
            <person name="Paulini M."/>
            <person name="Williams G."/>
        </authorList>
    </citation>
    <scope>NUCLEOTIDE SEQUENCE [LARGE SCALE GENOMIC DNA]</scope>
    <source>
        <strain evidence="2">FR3</strain>
    </source>
</reference>